<comment type="caution">
    <text evidence="1">The sequence shown here is derived from an EMBL/GenBank/DDBJ whole genome shotgun (WGS) entry which is preliminary data.</text>
</comment>
<keyword evidence="2" id="KW-1185">Reference proteome</keyword>
<proteinExistence type="predicted"/>
<dbReference type="EMBL" id="MLCO01000012">
    <property type="protein sequence ID" value="ONG58789.1"/>
    <property type="molecule type" value="Genomic_DNA"/>
</dbReference>
<protein>
    <submittedName>
        <fullName evidence="1">Uncharacterized protein</fullName>
    </submittedName>
</protein>
<dbReference type="AlphaFoldDB" id="A0A1V2H8W1"/>
<accession>A0A1V2H8W1</accession>
<sequence length="102" mass="11453">MDEPPVVTLLPAGGCVGDWRGWRLDMHCGCCVTQWSINRMIEQQRLPAWQLISVAVARLRCRQCGERVHSATFRDREGTGVHGIVHHRTGILVPVLEDLLQG</sequence>
<dbReference type="Proteomes" id="UP000188879">
    <property type="component" value="Unassembled WGS sequence"/>
</dbReference>
<name>A0A1V2H8W1_9PROT</name>
<evidence type="ECO:0000313" key="2">
    <source>
        <dbReference type="Proteomes" id="UP000188879"/>
    </source>
</evidence>
<dbReference type="RefSeq" id="WP_076955665.1">
    <property type="nucleotide sequence ID" value="NZ_MLCO01000012.1"/>
</dbReference>
<organism evidence="1 2">
    <name type="scientific">Teichococcus deserti</name>
    <dbReference type="NCBI Taxonomy" id="1817963"/>
    <lineage>
        <taxon>Bacteria</taxon>
        <taxon>Pseudomonadati</taxon>
        <taxon>Pseudomonadota</taxon>
        <taxon>Alphaproteobacteria</taxon>
        <taxon>Acetobacterales</taxon>
        <taxon>Roseomonadaceae</taxon>
        <taxon>Roseomonas</taxon>
    </lineage>
</organism>
<evidence type="ECO:0000313" key="1">
    <source>
        <dbReference type="EMBL" id="ONG58789.1"/>
    </source>
</evidence>
<gene>
    <name evidence="1" type="ORF">BKE38_01790</name>
</gene>
<reference evidence="1 2" key="1">
    <citation type="submission" date="2016-10" db="EMBL/GenBank/DDBJ databases">
        <title>Draft Genome sequence of Roseomonas sp. strain M3.</title>
        <authorList>
            <person name="Subhash Y."/>
            <person name="Lee S."/>
        </authorList>
    </citation>
    <scope>NUCLEOTIDE SEQUENCE [LARGE SCALE GENOMIC DNA]</scope>
    <source>
        <strain evidence="1 2">M3</strain>
    </source>
</reference>